<evidence type="ECO:0000256" key="5">
    <source>
        <dbReference type="SAM" id="Phobius"/>
    </source>
</evidence>
<dbReference type="InterPro" id="IPR004031">
    <property type="entry name" value="PMP22/EMP/MP20/Claudin"/>
</dbReference>
<keyword evidence="7" id="KW-1185">Reference proteome</keyword>
<comment type="subcellular location">
    <subcellularLocation>
        <location evidence="1">Membrane</location>
        <topology evidence="1">Multi-pass membrane protein</topology>
    </subcellularLocation>
</comment>
<proteinExistence type="predicted"/>
<dbReference type="EnsemblMetazoa" id="SMAR006030-RA">
    <property type="protein sequence ID" value="SMAR006030-PA"/>
    <property type="gene ID" value="SMAR006030"/>
</dbReference>
<name>T1IXT7_STRMM</name>
<keyword evidence="4 5" id="KW-0472">Membrane</keyword>
<dbReference type="Pfam" id="PF13903">
    <property type="entry name" value="Claudin_2"/>
    <property type="match status" value="1"/>
</dbReference>
<evidence type="ECO:0000256" key="4">
    <source>
        <dbReference type="ARBA" id="ARBA00023136"/>
    </source>
</evidence>
<dbReference type="Proteomes" id="UP000014500">
    <property type="component" value="Unassembled WGS sequence"/>
</dbReference>
<evidence type="ECO:0000256" key="1">
    <source>
        <dbReference type="ARBA" id="ARBA00004141"/>
    </source>
</evidence>
<feature type="transmembrane region" description="Helical" evidence="5">
    <location>
        <begin position="122"/>
        <end position="139"/>
    </location>
</feature>
<dbReference type="GO" id="GO:0016020">
    <property type="term" value="C:membrane"/>
    <property type="evidence" value="ECO:0007669"/>
    <property type="project" value="UniProtKB-SubCell"/>
</dbReference>
<dbReference type="AlphaFoldDB" id="T1IXT7"/>
<dbReference type="HOGENOM" id="CLU_1761081_0_0_1"/>
<keyword evidence="3 5" id="KW-1133">Transmembrane helix</keyword>
<evidence type="ECO:0000313" key="6">
    <source>
        <dbReference type="EnsemblMetazoa" id="SMAR006030-PA"/>
    </source>
</evidence>
<evidence type="ECO:0000256" key="2">
    <source>
        <dbReference type="ARBA" id="ARBA00022692"/>
    </source>
</evidence>
<accession>T1IXT7</accession>
<dbReference type="EMBL" id="JH431662">
    <property type="status" value="NOT_ANNOTATED_CDS"/>
    <property type="molecule type" value="Genomic_DNA"/>
</dbReference>
<reference evidence="7" key="1">
    <citation type="submission" date="2011-05" db="EMBL/GenBank/DDBJ databases">
        <authorList>
            <person name="Richards S.R."/>
            <person name="Qu J."/>
            <person name="Jiang H."/>
            <person name="Jhangiani S.N."/>
            <person name="Agravi P."/>
            <person name="Goodspeed R."/>
            <person name="Gross S."/>
            <person name="Mandapat C."/>
            <person name="Jackson L."/>
            <person name="Mathew T."/>
            <person name="Pu L."/>
            <person name="Thornton R."/>
            <person name="Saada N."/>
            <person name="Wilczek-Boney K.B."/>
            <person name="Lee S."/>
            <person name="Kovar C."/>
            <person name="Wu Y."/>
            <person name="Scherer S.E."/>
            <person name="Worley K.C."/>
            <person name="Muzny D.M."/>
            <person name="Gibbs R."/>
        </authorList>
    </citation>
    <scope>NUCLEOTIDE SEQUENCE</scope>
    <source>
        <strain evidence="7">Brora</strain>
    </source>
</reference>
<evidence type="ECO:0000256" key="3">
    <source>
        <dbReference type="ARBA" id="ARBA00022989"/>
    </source>
</evidence>
<protein>
    <submittedName>
        <fullName evidence="6">Uncharacterized protein</fullName>
    </submittedName>
</protein>
<sequence>MVRADNSTQHIEWFFGNLVAKLTNNKIERDKNMHIVYLVPVYGGLWKLCTNLTAGQRATLLNYTYTYPQCINYLPETEEEKETNDWMTRMQNLAISCAIVCLILLTCAVLVGTFAIGRKQTSAVLVTAVMYILAGMLFCPRRSVFCVN</sequence>
<dbReference type="Gene3D" id="1.20.140.150">
    <property type="match status" value="1"/>
</dbReference>
<organism evidence="6 7">
    <name type="scientific">Strigamia maritima</name>
    <name type="common">European centipede</name>
    <name type="synonym">Geophilus maritimus</name>
    <dbReference type="NCBI Taxonomy" id="126957"/>
    <lineage>
        <taxon>Eukaryota</taxon>
        <taxon>Metazoa</taxon>
        <taxon>Ecdysozoa</taxon>
        <taxon>Arthropoda</taxon>
        <taxon>Myriapoda</taxon>
        <taxon>Chilopoda</taxon>
        <taxon>Pleurostigmophora</taxon>
        <taxon>Geophilomorpha</taxon>
        <taxon>Linotaeniidae</taxon>
        <taxon>Strigamia</taxon>
    </lineage>
</organism>
<dbReference type="OMA" id="KETNDWM"/>
<reference evidence="6" key="2">
    <citation type="submission" date="2015-02" db="UniProtKB">
        <authorList>
            <consortium name="EnsemblMetazoa"/>
        </authorList>
    </citation>
    <scope>IDENTIFICATION</scope>
</reference>
<feature type="transmembrane region" description="Helical" evidence="5">
    <location>
        <begin position="93"/>
        <end position="116"/>
    </location>
</feature>
<dbReference type="eggNOG" id="ENOG502RXM2">
    <property type="taxonomic scope" value="Eukaryota"/>
</dbReference>
<evidence type="ECO:0000313" key="7">
    <source>
        <dbReference type="Proteomes" id="UP000014500"/>
    </source>
</evidence>
<dbReference type="PhylomeDB" id="T1IXT7"/>
<keyword evidence="2 5" id="KW-0812">Transmembrane</keyword>